<sequence>MEPNTAEQPPQMHAYLGELEDVEHPVHSYFAEGAVVKLPLIYLPDIVLFPGDDLPLRMLSEANIESIRNQLSSEGAVLAVLSPHQGDVAFGTTVRIERFSVTHGCASVTGAAKQRFRLKNARRYGRESVAAVEILPHPRPPRVPFPAFPLQQLRTLDASESSQQQTLPPQKRRRHQAMRVYEQRFTGYWGSHAYALYDTKQLVQRIVDLFISSTHWTWFRNGSSTNTNDSATMLHYLTQPSEHEHDPSIFAYWVAGNLPLDRDNRLTLLKIDCIVRLLRVEIEILEQFGDNIYCSGCGAFLAHTRDIFSMTTYGAGGTFVNPGGNVFQILTLRDIHLERVLIDVVRSTQDSWFPGYSWSIVYCNSCYRHLGWQFDVVDSACTHPARFYGFRRNALTQSYNEEQHQLQHAEGYFSHSDDEDEDDDM</sequence>
<comment type="similarity">
    <text evidence="3">Belongs to the CRBN family.</text>
</comment>
<dbReference type="PROSITE" id="PS51788">
    <property type="entry name" value="CULT"/>
    <property type="match status" value="1"/>
</dbReference>
<keyword evidence="8" id="KW-0539">Nucleus</keyword>
<dbReference type="InterPro" id="IPR003111">
    <property type="entry name" value="Lon_prtase_N"/>
</dbReference>
<dbReference type="InterPro" id="IPR004910">
    <property type="entry name" value="Yippee/Mis18/Cereblon"/>
</dbReference>
<comment type="pathway">
    <text evidence="2">Protein modification; protein ubiquitination.</text>
</comment>
<dbReference type="InterPro" id="IPR015947">
    <property type="entry name" value="PUA-like_sf"/>
</dbReference>
<dbReference type="InParanoid" id="K3W519"/>
<dbReference type="GO" id="GO:0016567">
    <property type="term" value="P:protein ubiquitination"/>
    <property type="evidence" value="ECO:0007669"/>
    <property type="project" value="UniProtKB-UniPathway"/>
</dbReference>
<evidence type="ECO:0000256" key="8">
    <source>
        <dbReference type="ARBA" id="ARBA00023242"/>
    </source>
</evidence>
<dbReference type="Gene3D" id="2.30.130.40">
    <property type="entry name" value="LON domain-like"/>
    <property type="match status" value="1"/>
</dbReference>
<feature type="domain" description="CULT" evidence="9">
    <location>
        <begin position="289"/>
        <end position="399"/>
    </location>
</feature>
<evidence type="ECO:0000256" key="1">
    <source>
        <dbReference type="ARBA" id="ARBA00004123"/>
    </source>
</evidence>
<keyword evidence="11" id="KW-1185">Reference proteome</keyword>
<dbReference type="HOGENOM" id="CLU_025648_1_0_1"/>
<proteinExistence type="inferred from homology"/>
<evidence type="ECO:0000256" key="5">
    <source>
        <dbReference type="ARBA" id="ARBA00022723"/>
    </source>
</evidence>
<dbReference type="EMBL" id="GL376636">
    <property type="status" value="NOT_ANNOTATED_CDS"/>
    <property type="molecule type" value="Genomic_DNA"/>
</dbReference>
<dbReference type="eggNOG" id="KOG1400">
    <property type="taxonomic scope" value="Eukaryota"/>
</dbReference>
<reference evidence="10" key="3">
    <citation type="submission" date="2015-02" db="UniProtKB">
        <authorList>
            <consortium name="EnsemblProtists"/>
        </authorList>
    </citation>
    <scope>IDENTIFICATION</scope>
    <source>
        <strain evidence="10">DAOM BR144</strain>
    </source>
</reference>
<evidence type="ECO:0000256" key="2">
    <source>
        <dbReference type="ARBA" id="ARBA00004906"/>
    </source>
</evidence>
<comment type="subcellular location">
    <subcellularLocation>
        <location evidence="1">Nucleus</location>
    </subcellularLocation>
</comment>
<keyword evidence="5" id="KW-0479">Metal-binding</keyword>
<evidence type="ECO:0000256" key="6">
    <source>
        <dbReference type="ARBA" id="ARBA00022786"/>
    </source>
</evidence>
<dbReference type="Pfam" id="PF02190">
    <property type="entry name" value="LON_substr_bdg"/>
    <property type="match status" value="1"/>
</dbReference>
<organism evidence="10 11">
    <name type="scientific">Globisporangium ultimum (strain ATCC 200006 / CBS 805.95 / DAOM BR144)</name>
    <name type="common">Pythium ultimum</name>
    <dbReference type="NCBI Taxonomy" id="431595"/>
    <lineage>
        <taxon>Eukaryota</taxon>
        <taxon>Sar</taxon>
        <taxon>Stramenopiles</taxon>
        <taxon>Oomycota</taxon>
        <taxon>Peronosporomycetes</taxon>
        <taxon>Pythiales</taxon>
        <taxon>Pythiaceae</taxon>
        <taxon>Globisporangium</taxon>
    </lineage>
</organism>
<dbReference type="InterPro" id="IPR046336">
    <property type="entry name" value="Lon_prtase_N_sf"/>
</dbReference>
<dbReference type="SMART" id="SM00464">
    <property type="entry name" value="LON"/>
    <property type="match status" value="1"/>
</dbReference>
<dbReference type="GO" id="GO:0046872">
    <property type="term" value="F:metal ion binding"/>
    <property type="evidence" value="ECO:0007669"/>
    <property type="project" value="UniProtKB-KW"/>
</dbReference>
<name>K3W519_GLOUD</name>
<evidence type="ECO:0000256" key="4">
    <source>
        <dbReference type="ARBA" id="ARBA00014394"/>
    </source>
</evidence>
<dbReference type="Pfam" id="PF03226">
    <property type="entry name" value="Yippee-Mis18"/>
    <property type="match status" value="1"/>
</dbReference>
<dbReference type="InterPro" id="IPR034750">
    <property type="entry name" value="CULT"/>
</dbReference>
<dbReference type="Proteomes" id="UP000019132">
    <property type="component" value="Unassembled WGS sequence"/>
</dbReference>
<dbReference type="SUPFAM" id="SSF88697">
    <property type="entry name" value="PUA domain-like"/>
    <property type="match status" value="1"/>
</dbReference>
<accession>K3W519</accession>
<dbReference type="OMA" id="AYQMYDS"/>
<reference evidence="11" key="1">
    <citation type="journal article" date="2010" name="Genome Biol.">
        <title>Genome sequence of the necrotrophic plant pathogen Pythium ultimum reveals original pathogenicity mechanisms and effector repertoire.</title>
        <authorList>
            <person name="Levesque C.A."/>
            <person name="Brouwer H."/>
            <person name="Cano L."/>
            <person name="Hamilton J.P."/>
            <person name="Holt C."/>
            <person name="Huitema E."/>
            <person name="Raffaele S."/>
            <person name="Robideau G.P."/>
            <person name="Thines M."/>
            <person name="Win J."/>
            <person name="Zerillo M.M."/>
            <person name="Beakes G.W."/>
            <person name="Boore J.L."/>
            <person name="Busam D."/>
            <person name="Dumas B."/>
            <person name="Ferriera S."/>
            <person name="Fuerstenberg S.I."/>
            <person name="Gachon C.M."/>
            <person name="Gaulin E."/>
            <person name="Govers F."/>
            <person name="Grenville-Briggs L."/>
            <person name="Horner N."/>
            <person name="Hostetler J."/>
            <person name="Jiang R.H."/>
            <person name="Johnson J."/>
            <person name="Krajaejun T."/>
            <person name="Lin H."/>
            <person name="Meijer H.J."/>
            <person name="Moore B."/>
            <person name="Morris P."/>
            <person name="Phuntmart V."/>
            <person name="Puiu D."/>
            <person name="Shetty J."/>
            <person name="Stajich J.E."/>
            <person name="Tripathy S."/>
            <person name="Wawra S."/>
            <person name="van West P."/>
            <person name="Whitty B.R."/>
            <person name="Coutinho P.M."/>
            <person name="Henrissat B."/>
            <person name="Martin F."/>
            <person name="Thomas P.D."/>
            <person name="Tyler B.M."/>
            <person name="De Vries R.P."/>
            <person name="Kamoun S."/>
            <person name="Yandell M."/>
            <person name="Tisserat N."/>
            <person name="Buell C.R."/>
        </authorList>
    </citation>
    <scope>NUCLEOTIDE SEQUENCE</scope>
    <source>
        <strain evidence="11">DAOM:BR144</strain>
    </source>
</reference>
<evidence type="ECO:0000313" key="11">
    <source>
        <dbReference type="Proteomes" id="UP000019132"/>
    </source>
</evidence>
<keyword evidence="6" id="KW-0833">Ubl conjugation pathway</keyword>
<evidence type="ECO:0000259" key="9">
    <source>
        <dbReference type="PROSITE" id="PS51788"/>
    </source>
</evidence>
<dbReference type="FunFam" id="2.170.150.20:FF:000007">
    <property type="entry name" value="Protein cereblon"/>
    <property type="match status" value="1"/>
</dbReference>
<protein>
    <recommendedName>
        <fullName evidence="4">Protein cereblon</fullName>
    </recommendedName>
</protein>
<dbReference type="UniPathway" id="UPA00143"/>
<evidence type="ECO:0000256" key="3">
    <source>
        <dbReference type="ARBA" id="ARBA00005293"/>
    </source>
</evidence>
<keyword evidence="7" id="KW-0862">Zinc</keyword>
<dbReference type="AlphaFoldDB" id="K3W519"/>
<dbReference type="STRING" id="431595.K3W519"/>
<dbReference type="VEuPathDB" id="FungiDB:PYU1_G000060"/>
<evidence type="ECO:0000313" key="10">
    <source>
        <dbReference type="EnsemblProtists" id="PYU1_T000060"/>
    </source>
</evidence>
<dbReference type="EnsemblProtists" id="PYU1_T000060">
    <property type="protein sequence ID" value="PYU1_T000060"/>
    <property type="gene ID" value="PYU1_G000060"/>
</dbReference>
<evidence type="ECO:0000256" key="7">
    <source>
        <dbReference type="ARBA" id="ARBA00022833"/>
    </source>
</evidence>
<dbReference type="GO" id="GO:0005634">
    <property type="term" value="C:nucleus"/>
    <property type="evidence" value="ECO:0007669"/>
    <property type="project" value="UniProtKB-SubCell"/>
</dbReference>
<reference evidence="11" key="2">
    <citation type="submission" date="2010-04" db="EMBL/GenBank/DDBJ databases">
        <authorList>
            <person name="Buell R."/>
            <person name="Hamilton J."/>
            <person name="Hostetler J."/>
        </authorList>
    </citation>
    <scope>NUCLEOTIDE SEQUENCE [LARGE SCALE GENOMIC DNA]</scope>
    <source>
        <strain evidence="11">DAOM:BR144</strain>
    </source>
</reference>
<dbReference type="Gene3D" id="2.170.150.20">
    <property type="entry name" value="Peptide methionine sulfoxide reductase"/>
    <property type="match status" value="1"/>
</dbReference>
<dbReference type="Gene3D" id="1.20.58.1480">
    <property type="match status" value="1"/>
</dbReference>
<dbReference type="CDD" id="cd15777">
    <property type="entry name" value="CRBN_C_like"/>
    <property type="match status" value="1"/>
</dbReference>